<sequence>MATAFLVDEQRATRLASGFVASLQEPKTPYISPKRVAHVLGVQLSRLAEIAGVHRNTLSNPASERLQDRLRDMVRVIVAASELTGDIEQAVYWFRNEPIVTLKRQTAAELVAAGHSDAVMTHLSELVDGANG</sequence>
<dbReference type="EMBL" id="VNIM01000001">
    <property type="protein sequence ID" value="TVV77528.1"/>
    <property type="molecule type" value="Genomic_DNA"/>
</dbReference>
<protein>
    <recommendedName>
        <fullName evidence="3">DUF2384 domain-containing protein</fullName>
    </recommendedName>
</protein>
<proteinExistence type="predicted"/>
<dbReference type="OrthoDB" id="582619at2"/>
<organism evidence="1 2">
    <name type="scientific">Alterirhizorhabdus solaris</name>
    <dbReference type="NCBI Taxonomy" id="2529389"/>
    <lineage>
        <taxon>Bacteria</taxon>
        <taxon>Pseudomonadati</taxon>
        <taxon>Pseudomonadota</taxon>
        <taxon>Alphaproteobacteria</taxon>
        <taxon>Sphingomonadales</taxon>
        <taxon>Rhizorhabdaceae</taxon>
        <taxon>Alterirhizorhabdus</taxon>
    </lineage>
</organism>
<evidence type="ECO:0000313" key="2">
    <source>
        <dbReference type="Proteomes" id="UP000318681"/>
    </source>
</evidence>
<evidence type="ECO:0000313" key="1">
    <source>
        <dbReference type="EMBL" id="TVV77528.1"/>
    </source>
</evidence>
<reference evidence="1 2" key="1">
    <citation type="submission" date="2019-07" db="EMBL/GenBank/DDBJ databases">
        <title>Sphingomonas solaris sp. nov., isolated from a solar panel from Boston, Massachusetts.</title>
        <authorList>
            <person name="Tanner K."/>
            <person name="Pascual J."/>
            <person name="Mancuso C."/>
            <person name="Pereto J."/>
            <person name="Khalil A."/>
            <person name="Vilanova C."/>
        </authorList>
    </citation>
    <scope>NUCLEOTIDE SEQUENCE [LARGE SCALE GENOMIC DNA]</scope>
    <source>
        <strain evidence="1 2">R4DWN</strain>
    </source>
</reference>
<comment type="caution">
    <text evidence="1">The sequence shown here is derived from an EMBL/GenBank/DDBJ whole genome shotgun (WGS) entry which is preliminary data.</text>
</comment>
<keyword evidence="2" id="KW-1185">Reference proteome</keyword>
<name>A0A558RDT0_9SPHN</name>
<gene>
    <name evidence="1" type="ORF">FOY91_00445</name>
</gene>
<accession>A0A558RDT0</accession>
<dbReference type="AlphaFoldDB" id="A0A558RDT0"/>
<evidence type="ECO:0008006" key="3">
    <source>
        <dbReference type="Google" id="ProtNLM"/>
    </source>
</evidence>
<dbReference type="Proteomes" id="UP000318681">
    <property type="component" value="Unassembled WGS sequence"/>
</dbReference>
<dbReference type="RefSeq" id="WP_116463045.1">
    <property type="nucleotide sequence ID" value="NZ_VNIM01000001.1"/>
</dbReference>